<dbReference type="InterPro" id="IPR011333">
    <property type="entry name" value="SKP1/BTB/POZ_sf"/>
</dbReference>
<evidence type="ECO:0000313" key="3">
    <source>
        <dbReference type="EMBL" id="KAA6411532.1"/>
    </source>
</evidence>
<proteinExistence type="predicted"/>
<dbReference type="EMBL" id="VXIT01000007">
    <property type="protein sequence ID" value="KAA6411532.1"/>
    <property type="molecule type" value="Genomic_DNA"/>
</dbReference>
<dbReference type="PANTHER" id="PTHR47843">
    <property type="entry name" value="BTB DOMAIN-CONTAINING PROTEIN-RELATED"/>
    <property type="match status" value="1"/>
</dbReference>
<dbReference type="InterPro" id="IPR000210">
    <property type="entry name" value="BTB/POZ_dom"/>
</dbReference>
<sequence length="285" mass="31295">MADPEVHISSDAAVNDTAGDIEMLGEEGIDTVEVEETATAANGGHAAEPFPQESNPPRTTFIDYLKSPIIELLVGSDADQTLLTAHQALLIQSPFFADAVTQLGENATSRRIPLPSESLDAVGCFLQYLYTGEYFPRKLDDLAALEPDPAVPSIDDTGDQLLKHARVYTLADKLGLPDLKTLSHSKIHRISSTASAEIAYARYVYSHTPAADATIRKPVASFWGQRSHVLRHEAEKEFKQMCLEFPQFGFDVLSFVLDAKERRGTDREGRGEEPKSGRKRARNAV</sequence>
<dbReference type="Proteomes" id="UP000324767">
    <property type="component" value="Unassembled WGS sequence"/>
</dbReference>
<keyword evidence="5" id="KW-1185">Reference proteome</keyword>
<feature type="domain" description="BTB" evidence="2">
    <location>
        <begin position="81"/>
        <end position="137"/>
    </location>
</feature>
<evidence type="ECO:0000313" key="5">
    <source>
        <dbReference type="Proteomes" id="UP000192927"/>
    </source>
</evidence>
<dbReference type="EMBL" id="FWEW01003499">
    <property type="protein sequence ID" value="SLM39412.1"/>
    <property type="molecule type" value="Genomic_DNA"/>
</dbReference>
<dbReference type="OrthoDB" id="3926209at2759"/>
<dbReference type="Proteomes" id="UP000192927">
    <property type="component" value="Unassembled WGS sequence"/>
</dbReference>
<dbReference type="PANTHER" id="PTHR47843:SF3">
    <property type="entry name" value="BTB DOMAIN-CONTAINING PROTEIN"/>
    <property type="match status" value="1"/>
</dbReference>
<dbReference type="Pfam" id="PF00651">
    <property type="entry name" value="BTB"/>
    <property type="match status" value="1"/>
</dbReference>
<name>A0A1W5D910_9LECA</name>
<gene>
    <name evidence="3" type="ORF">FRX48_04812</name>
</gene>
<protein>
    <submittedName>
        <fullName evidence="4">BTB/POZ fold</fullName>
    </submittedName>
</protein>
<reference evidence="4" key="1">
    <citation type="submission" date="2017-03" db="EMBL/GenBank/DDBJ databases">
        <authorList>
            <person name="Afonso C.L."/>
            <person name="Miller P.J."/>
            <person name="Scott M.A."/>
            <person name="Spackman E."/>
            <person name="Goraichik I."/>
            <person name="Dimitrov K.M."/>
            <person name="Suarez D.L."/>
            <person name="Swayne D.E."/>
        </authorList>
    </citation>
    <scope>NUCLEOTIDE SEQUENCE [LARGE SCALE GENOMIC DNA]</scope>
</reference>
<dbReference type="Gene3D" id="3.30.710.10">
    <property type="entry name" value="Potassium Channel Kv1.1, Chain A"/>
    <property type="match status" value="1"/>
</dbReference>
<evidence type="ECO:0000313" key="6">
    <source>
        <dbReference type="Proteomes" id="UP000324767"/>
    </source>
</evidence>
<evidence type="ECO:0000256" key="1">
    <source>
        <dbReference type="SAM" id="MobiDB-lite"/>
    </source>
</evidence>
<reference evidence="3 6" key="3">
    <citation type="submission" date="2019-09" db="EMBL/GenBank/DDBJ databases">
        <title>The hologenome of the rock-dwelling lichen Lasallia pustulata.</title>
        <authorList>
            <person name="Greshake Tzovaras B."/>
            <person name="Segers F."/>
            <person name="Bicker A."/>
            <person name="Dal Grande F."/>
            <person name="Otte J."/>
            <person name="Hankeln T."/>
            <person name="Schmitt I."/>
            <person name="Ebersberger I."/>
        </authorList>
    </citation>
    <scope>NUCLEOTIDE SEQUENCE [LARGE SCALE GENOMIC DNA]</scope>
    <source>
        <strain evidence="3">A1-1</strain>
    </source>
</reference>
<reference evidence="5" key="2">
    <citation type="submission" date="2017-03" db="EMBL/GenBank/DDBJ databases">
        <authorList>
            <person name="Sharma R."/>
            <person name="Thines M."/>
        </authorList>
    </citation>
    <scope>NUCLEOTIDE SEQUENCE [LARGE SCALE GENOMIC DNA]</scope>
</reference>
<dbReference type="CDD" id="cd18186">
    <property type="entry name" value="BTB_POZ_ZBTB_KLHL-like"/>
    <property type="match status" value="1"/>
</dbReference>
<dbReference type="SUPFAM" id="SSF54695">
    <property type="entry name" value="POZ domain"/>
    <property type="match status" value="1"/>
</dbReference>
<evidence type="ECO:0000259" key="2">
    <source>
        <dbReference type="Pfam" id="PF00651"/>
    </source>
</evidence>
<accession>A0A1W5D910</accession>
<feature type="compositionally biased region" description="Basic and acidic residues" evidence="1">
    <location>
        <begin position="262"/>
        <end position="276"/>
    </location>
</feature>
<evidence type="ECO:0000313" key="4">
    <source>
        <dbReference type="EMBL" id="SLM39412.1"/>
    </source>
</evidence>
<feature type="region of interest" description="Disordered" evidence="1">
    <location>
        <begin position="262"/>
        <end position="285"/>
    </location>
</feature>
<organism evidence="4 5">
    <name type="scientific">Lasallia pustulata</name>
    <dbReference type="NCBI Taxonomy" id="136370"/>
    <lineage>
        <taxon>Eukaryota</taxon>
        <taxon>Fungi</taxon>
        <taxon>Dikarya</taxon>
        <taxon>Ascomycota</taxon>
        <taxon>Pezizomycotina</taxon>
        <taxon>Lecanoromycetes</taxon>
        <taxon>OSLEUM clade</taxon>
        <taxon>Umbilicariomycetidae</taxon>
        <taxon>Umbilicariales</taxon>
        <taxon>Umbilicariaceae</taxon>
        <taxon>Lasallia</taxon>
    </lineage>
</organism>
<dbReference type="AlphaFoldDB" id="A0A1W5D910"/>